<dbReference type="GO" id="GO:0005524">
    <property type="term" value="F:ATP binding"/>
    <property type="evidence" value="ECO:0007669"/>
    <property type="project" value="UniProtKB-KW"/>
</dbReference>
<keyword evidence="3" id="KW-0547">Nucleotide-binding</keyword>
<evidence type="ECO:0000256" key="2">
    <source>
        <dbReference type="ARBA" id="ARBA00022448"/>
    </source>
</evidence>
<keyword evidence="2" id="KW-0813">Transport</keyword>
<dbReference type="SMART" id="SM00382">
    <property type="entry name" value="AAA"/>
    <property type="match status" value="1"/>
</dbReference>
<dbReference type="AlphaFoldDB" id="A0A1V3LBU9"/>
<dbReference type="FunFam" id="3.40.50.300:FF:000134">
    <property type="entry name" value="Iron-enterobactin ABC transporter ATP-binding protein"/>
    <property type="match status" value="1"/>
</dbReference>
<comment type="caution">
    <text evidence="7">The sequence shown here is derived from an EMBL/GenBank/DDBJ whole genome shotgun (WGS) entry which is preliminary data.</text>
</comment>
<dbReference type="PROSITE" id="PS00211">
    <property type="entry name" value="ABC_TRANSPORTER_1"/>
    <property type="match status" value="1"/>
</dbReference>
<comment type="similarity">
    <text evidence="1">Belongs to the ABC transporter superfamily.</text>
</comment>
<dbReference type="CDD" id="cd03235">
    <property type="entry name" value="ABC_Metallic_Cations"/>
    <property type="match status" value="1"/>
</dbReference>
<feature type="region of interest" description="Disordered" evidence="5">
    <location>
        <begin position="278"/>
        <end position="301"/>
    </location>
</feature>
<dbReference type="EMBL" id="MLAH01000007">
    <property type="protein sequence ID" value="OOF87594.1"/>
    <property type="molecule type" value="Genomic_DNA"/>
</dbReference>
<evidence type="ECO:0000256" key="1">
    <source>
        <dbReference type="ARBA" id="ARBA00005417"/>
    </source>
</evidence>
<accession>A0A1V3LBU9</accession>
<evidence type="ECO:0000256" key="5">
    <source>
        <dbReference type="SAM" id="MobiDB-lite"/>
    </source>
</evidence>
<dbReference type="InterPro" id="IPR017871">
    <property type="entry name" value="ABC_transporter-like_CS"/>
</dbReference>
<dbReference type="InterPro" id="IPR003593">
    <property type="entry name" value="AAA+_ATPase"/>
</dbReference>
<dbReference type="STRING" id="1906745.BKG94_01155"/>
<dbReference type="PANTHER" id="PTHR42734">
    <property type="entry name" value="METAL TRANSPORT SYSTEM ATP-BINDING PROTEIN TM_0124-RELATED"/>
    <property type="match status" value="1"/>
</dbReference>
<dbReference type="InterPro" id="IPR003439">
    <property type="entry name" value="ABC_transporter-like_ATP-bd"/>
</dbReference>
<protein>
    <submittedName>
        <fullName evidence="7">Iron ABC transporter permease</fullName>
    </submittedName>
</protein>
<organism evidence="7 8">
    <name type="scientific">Rodentibacter ratti</name>
    <dbReference type="NCBI Taxonomy" id="1906745"/>
    <lineage>
        <taxon>Bacteria</taxon>
        <taxon>Pseudomonadati</taxon>
        <taxon>Pseudomonadota</taxon>
        <taxon>Gammaproteobacteria</taxon>
        <taxon>Pasteurellales</taxon>
        <taxon>Pasteurellaceae</taxon>
        <taxon>Rodentibacter</taxon>
    </lineage>
</organism>
<evidence type="ECO:0000256" key="4">
    <source>
        <dbReference type="ARBA" id="ARBA00022840"/>
    </source>
</evidence>
<dbReference type="InterPro" id="IPR050153">
    <property type="entry name" value="Metal_Ion_Import_ABC"/>
</dbReference>
<reference evidence="7 8" key="1">
    <citation type="submission" date="2016-10" db="EMBL/GenBank/DDBJ databases">
        <title>Rodentibacter gen. nov. and new species.</title>
        <authorList>
            <person name="Christensen H."/>
        </authorList>
    </citation>
    <scope>NUCLEOTIDE SEQUENCE [LARGE SCALE GENOMIC DNA]</scope>
    <source>
        <strain evidence="7 8">Ppn157</strain>
    </source>
</reference>
<dbReference type="SUPFAM" id="SSF52540">
    <property type="entry name" value="P-loop containing nucleoside triphosphate hydrolases"/>
    <property type="match status" value="1"/>
</dbReference>
<proteinExistence type="inferred from homology"/>
<keyword evidence="4" id="KW-0067">ATP-binding</keyword>
<evidence type="ECO:0000256" key="3">
    <source>
        <dbReference type="ARBA" id="ARBA00022741"/>
    </source>
</evidence>
<dbReference type="PROSITE" id="PS50893">
    <property type="entry name" value="ABC_TRANSPORTER_2"/>
    <property type="match status" value="1"/>
</dbReference>
<dbReference type="PANTHER" id="PTHR42734:SF5">
    <property type="entry name" value="IRON TRANSPORT SYSTEM ATP-BINDING PROTEIN HI_0361-RELATED"/>
    <property type="match status" value="1"/>
</dbReference>
<evidence type="ECO:0000259" key="6">
    <source>
        <dbReference type="PROSITE" id="PS50893"/>
    </source>
</evidence>
<dbReference type="GO" id="GO:0016887">
    <property type="term" value="F:ATP hydrolysis activity"/>
    <property type="evidence" value="ECO:0007669"/>
    <property type="project" value="InterPro"/>
</dbReference>
<sequence length="301" mass="33682">MESFSTSIWVNNVTVRYNNGHTAIHDMNFSLNNGTICALVGVNGSGKSTLFKSLMGLVKPQKGEIKLCNLPIAQALKRNLIAYVPQSEEVDWQFPVSVYDVVMMGRYGYMNFLRIPKAIDKQKVQEAMQRVNIEHLAHRQIGELSGGQKKRVFLARALAQQSPIILLDEPFTGVDVKTENAIVDLLRQLRSEGHLILVSTHNLGSVPDFCDQVVMINRTVIATGKTEDTFNQHNLEIVFGGVLRHIKLQGEDLHNDEDKRAVTVLTDDEKAVVFYGETKQDPPATTQDCHANIADNKKEKE</sequence>
<dbReference type="RefSeq" id="WP_077475129.1">
    <property type="nucleotide sequence ID" value="NZ_MLAH01000007.1"/>
</dbReference>
<name>A0A1V3LBU9_9PAST</name>
<dbReference type="Gene3D" id="3.40.50.300">
    <property type="entry name" value="P-loop containing nucleotide triphosphate hydrolases"/>
    <property type="match status" value="1"/>
</dbReference>
<evidence type="ECO:0000313" key="7">
    <source>
        <dbReference type="EMBL" id="OOF87594.1"/>
    </source>
</evidence>
<dbReference type="Pfam" id="PF00005">
    <property type="entry name" value="ABC_tran"/>
    <property type="match status" value="1"/>
</dbReference>
<dbReference type="Proteomes" id="UP000189549">
    <property type="component" value="Unassembled WGS sequence"/>
</dbReference>
<gene>
    <name evidence="7" type="ORF">BKG93_01305</name>
</gene>
<dbReference type="InterPro" id="IPR027417">
    <property type="entry name" value="P-loop_NTPase"/>
</dbReference>
<feature type="domain" description="ABC transporter" evidence="6">
    <location>
        <begin position="8"/>
        <end position="243"/>
    </location>
</feature>
<evidence type="ECO:0000313" key="8">
    <source>
        <dbReference type="Proteomes" id="UP000189549"/>
    </source>
</evidence>